<comment type="caution">
    <text evidence="2">The sequence shown here is derived from an EMBL/GenBank/DDBJ whole genome shotgun (WGS) entry which is preliminary data.</text>
</comment>
<name>A0A7Y0AKK0_9FLAO</name>
<dbReference type="EMBL" id="JABBGI010000004">
    <property type="protein sequence ID" value="NML69066.1"/>
    <property type="molecule type" value="Genomic_DNA"/>
</dbReference>
<dbReference type="Proteomes" id="UP000544054">
    <property type="component" value="Unassembled WGS sequence"/>
</dbReference>
<sequence length="375" mass="38447">MKKFFTIAAMAFTAVSFAQTGNVGINTSTPNVNAVLDIVSTNKGLLPPRVALTATNSPAPLGGNVQGMVVYNTATAGTAPNNVVPGLYYNNGTIWVPTTDSNAVTSVSNTSAGNNLSTTVNGITGATVPMVNSNAVSATNGNLISTVNGVASTPAVPVLIAASNGLTATNGDVKLGGTLSQPTNIAASAANTLTLSGLQGSAAKTGTLVADGSGIVRLQDRSTLSAVRVDGNLTITGAENNLFFYTNKSGTAINEDLDNLNEFSGNTFTASQSGLYRVQINSRYDQHTNAVDSGDGYVGCLRLMAGNGPFAGQYGPFFCGKVPIVEVGGTFVPIGVPKTDLVKLNAGQVVQFQILVYGATTNVTVYYEILIERID</sequence>
<keyword evidence="3" id="KW-1185">Reference proteome</keyword>
<feature type="chain" id="PRO_5031548759" description="C1q domain-containing protein" evidence="1">
    <location>
        <begin position="19"/>
        <end position="375"/>
    </location>
</feature>
<protein>
    <recommendedName>
        <fullName evidence="4">C1q domain-containing protein</fullName>
    </recommendedName>
</protein>
<accession>A0A7Y0AKK0</accession>
<proteinExistence type="predicted"/>
<evidence type="ECO:0008006" key="4">
    <source>
        <dbReference type="Google" id="ProtNLM"/>
    </source>
</evidence>
<evidence type="ECO:0000256" key="1">
    <source>
        <dbReference type="SAM" id="SignalP"/>
    </source>
</evidence>
<feature type="signal peptide" evidence="1">
    <location>
        <begin position="1"/>
        <end position="18"/>
    </location>
</feature>
<evidence type="ECO:0000313" key="3">
    <source>
        <dbReference type="Proteomes" id="UP000544054"/>
    </source>
</evidence>
<organism evidence="2 3">
    <name type="scientific">Chryseobacterium antibioticum</name>
    <dbReference type="NCBI Taxonomy" id="2728847"/>
    <lineage>
        <taxon>Bacteria</taxon>
        <taxon>Pseudomonadati</taxon>
        <taxon>Bacteroidota</taxon>
        <taxon>Flavobacteriia</taxon>
        <taxon>Flavobacteriales</taxon>
        <taxon>Weeksellaceae</taxon>
        <taxon>Chryseobacterium group</taxon>
        <taxon>Chryseobacterium</taxon>
    </lineage>
</organism>
<dbReference type="AlphaFoldDB" id="A0A7Y0AKK0"/>
<gene>
    <name evidence="2" type="ORF">HHL23_04580</name>
</gene>
<keyword evidence="1" id="KW-0732">Signal</keyword>
<evidence type="ECO:0000313" key="2">
    <source>
        <dbReference type="EMBL" id="NML69066.1"/>
    </source>
</evidence>
<dbReference type="RefSeq" id="WP_169233633.1">
    <property type="nucleotide sequence ID" value="NZ_JABBGI010000004.1"/>
</dbReference>
<reference evidence="2 3" key="1">
    <citation type="submission" date="2020-04" db="EMBL/GenBank/DDBJ databases">
        <title>Chryseobacterium sp. RP-3-3 sp. nov., isolated from Jeju soil.</title>
        <authorList>
            <person name="Dahal R.H."/>
        </authorList>
    </citation>
    <scope>NUCLEOTIDE SEQUENCE [LARGE SCALE GENOMIC DNA]</scope>
    <source>
        <strain evidence="2 3">RP-3-3</strain>
    </source>
</reference>